<dbReference type="Gene3D" id="3.60.15.10">
    <property type="entry name" value="Ribonuclease Z/Hydroxyacylglutathione hydrolase-like"/>
    <property type="match status" value="1"/>
</dbReference>
<dbReference type="GO" id="GO:0046872">
    <property type="term" value="F:metal ion binding"/>
    <property type="evidence" value="ECO:0007669"/>
    <property type="project" value="UniProtKB-KW"/>
</dbReference>
<proteinExistence type="predicted"/>
<protein>
    <submittedName>
        <fullName evidence="10">Ribonuclease J</fullName>
    </submittedName>
</protein>
<dbReference type="InterPro" id="IPR042173">
    <property type="entry name" value="RNase_J_2"/>
</dbReference>
<evidence type="ECO:0000259" key="9">
    <source>
        <dbReference type="SMART" id="SM00849"/>
    </source>
</evidence>
<feature type="region of interest" description="Disordered" evidence="8">
    <location>
        <begin position="575"/>
        <end position="595"/>
    </location>
</feature>
<dbReference type="GO" id="GO:0003723">
    <property type="term" value="F:RNA binding"/>
    <property type="evidence" value="ECO:0007669"/>
    <property type="project" value="UniProtKB-KW"/>
</dbReference>
<name>A0A5B8J7C8_9MOLU</name>
<keyword evidence="11" id="KW-1185">Reference proteome</keyword>
<organism evidence="10 11">
    <name type="scientific">Mycoplasma anserisalpingitidis</name>
    <dbReference type="NCBI Taxonomy" id="519450"/>
    <lineage>
        <taxon>Bacteria</taxon>
        <taxon>Bacillati</taxon>
        <taxon>Mycoplasmatota</taxon>
        <taxon>Mollicutes</taxon>
        <taxon>Mycoplasmataceae</taxon>
        <taxon>Mycoplasma</taxon>
    </lineage>
</organism>
<dbReference type="InterPro" id="IPR036866">
    <property type="entry name" value="RibonucZ/Hydroxyglut_hydro"/>
</dbReference>
<dbReference type="Gene3D" id="3.10.20.580">
    <property type="match status" value="1"/>
</dbReference>
<dbReference type="RefSeq" id="WP_146368632.1">
    <property type="nucleotide sequence ID" value="NZ_CP042295.1"/>
</dbReference>
<dbReference type="CDD" id="cd07714">
    <property type="entry name" value="RNaseJ_MBL-fold"/>
    <property type="match status" value="1"/>
</dbReference>
<dbReference type="Pfam" id="PF22505">
    <property type="entry name" value="RNase_J_b_CASP"/>
    <property type="match status" value="1"/>
</dbReference>
<evidence type="ECO:0000256" key="5">
    <source>
        <dbReference type="ARBA" id="ARBA00022833"/>
    </source>
</evidence>
<dbReference type="Pfam" id="PF17770">
    <property type="entry name" value="RNase_J_C"/>
    <property type="match status" value="1"/>
</dbReference>
<gene>
    <name evidence="10" type="ORF">FRW55_02775</name>
</gene>
<dbReference type="KEGG" id="mans:FRW55_02775"/>
<dbReference type="InterPro" id="IPR055132">
    <property type="entry name" value="RNase_J_b_CASP"/>
</dbReference>
<evidence type="ECO:0000256" key="2">
    <source>
        <dbReference type="ARBA" id="ARBA00022722"/>
    </source>
</evidence>
<accession>A0A5B8J7C8</accession>
<evidence type="ECO:0000256" key="3">
    <source>
        <dbReference type="ARBA" id="ARBA00022723"/>
    </source>
</evidence>
<keyword evidence="4" id="KW-0378">Hydrolase</keyword>
<dbReference type="Pfam" id="PF07521">
    <property type="entry name" value="RMMBL"/>
    <property type="match status" value="1"/>
</dbReference>
<keyword evidence="5" id="KW-0862">Zinc</keyword>
<reference evidence="10 11" key="1">
    <citation type="journal article" date="2019" name="Microbiol. Resour. Announc.">
        <title>Complete Genome Sequences of Three Mycoplasma anserisalpingitis (Mycoplasma sp. 1220) Strains.</title>
        <authorList>
            <person name="Grozner D."/>
            <person name="Forro B."/>
            <person name="Kovacs A.B."/>
            <person name="Marton S."/>
            <person name="Banyai K."/>
            <person name="Kreizinger Z."/>
            <person name="Sulyok K.M."/>
            <person name="Gyuranecz M."/>
        </authorList>
    </citation>
    <scope>NUCLEOTIDE SEQUENCE [LARGE SCALE GENOMIC DNA]</scope>
    <source>
        <strain evidence="10 11">ATCC:BAA-2147</strain>
    </source>
</reference>
<dbReference type="GO" id="GO:0004527">
    <property type="term" value="F:exonuclease activity"/>
    <property type="evidence" value="ECO:0007669"/>
    <property type="project" value="UniProtKB-KW"/>
</dbReference>
<dbReference type="InterPro" id="IPR041636">
    <property type="entry name" value="RNase_J_C"/>
</dbReference>
<dbReference type="NCBIfam" id="TIGR00649">
    <property type="entry name" value="MG423"/>
    <property type="match status" value="1"/>
</dbReference>
<dbReference type="InterPro" id="IPR011108">
    <property type="entry name" value="RMMBL"/>
</dbReference>
<evidence type="ECO:0000256" key="1">
    <source>
        <dbReference type="ARBA" id="ARBA00022490"/>
    </source>
</evidence>
<dbReference type="EMBL" id="CP042295">
    <property type="protein sequence ID" value="QDY87066.1"/>
    <property type="molecule type" value="Genomic_DNA"/>
</dbReference>
<keyword evidence="7" id="KW-0694">RNA-binding</keyword>
<evidence type="ECO:0000313" key="10">
    <source>
        <dbReference type="EMBL" id="QDY87066.1"/>
    </source>
</evidence>
<dbReference type="InterPro" id="IPR004613">
    <property type="entry name" value="RNase_J"/>
</dbReference>
<sequence>MNPTRIIPLGGVQEIGKATLLIEQDDHIFLIDAGIKFADTFTTGIKGIIPNYSYLNLPNKKVEALFITHGHEDHIGGVIYLVKQTKLKKIFAPKIAISYLKLKFEEHKITRKIEFFEIDKNDTYKFPKGVVVDFWTAQHSIPDAFGVRITTPHGKIMCTGDFRFDYTPIGNYTDFARLDEIGKQGLTALLSDSTNAMRPFHSPSEKDILVDIKKHMENAKRKIIITAFASNLTRVKVIIELAAQLDKKIVTFGRSMIQGIKIGRKLGYIDVPSDIFIDKKQLSSIDDSKLVVLTTGSQGEQLAALSRMSYGKHPSIKISKGDTVIFSSSPIPGNRMVIELLINRLYKLGATIKENGTDGYLHTSGHAYRHEHDKIFQLTKPKYFIPYHGEYRMSIVHGQSGVENGVDPNNIIIPEAGRVYEMKDEVITPTNEMIDYGPIYIDGTSILNTNAALIKERAKLGTSGFVSTILTINKKTNSIIGKPQIISRGAFFVKNSTKLIEETKRIVHGSILHCIRNNSNWTIPELKQLIIDRLSTLYHKERRRVPLIIPIFNIIDTDEAKDKNNKNKKDKKLKVTFESDQKTNTQQQKRSGVAQAEKIVEELRKGINKKVKETEEHMYNEMSEDEEL</sequence>
<dbReference type="PANTHER" id="PTHR43694:SF1">
    <property type="entry name" value="RIBONUCLEASE J"/>
    <property type="match status" value="1"/>
</dbReference>
<keyword evidence="3" id="KW-0479">Metal-binding</keyword>
<dbReference type="Pfam" id="PF00753">
    <property type="entry name" value="Lactamase_B"/>
    <property type="match status" value="1"/>
</dbReference>
<dbReference type="OrthoDB" id="9758375at2"/>
<evidence type="ECO:0000313" key="11">
    <source>
        <dbReference type="Proteomes" id="UP000318927"/>
    </source>
</evidence>
<keyword evidence="1" id="KW-0963">Cytoplasm</keyword>
<evidence type="ECO:0000256" key="4">
    <source>
        <dbReference type="ARBA" id="ARBA00022801"/>
    </source>
</evidence>
<dbReference type="Proteomes" id="UP000318927">
    <property type="component" value="Chromosome"/>
</dbReference>
<dbReference type="AlphaFoldDB" id="A0A5B8J7C8"/>
<feature type="domain" description="Metallo-beta-lactamase" evidence="9">
    <location>
        <begin position="16"/>
        <end position="212"/>
    </location>
</feature>
<dbReference type="InterPro" id="IPR001279">
    <property type="entry name" value="Metallo-B-lactamas"/>
</dbReference>
<evidence type="ECO:0000256" key="6">
    <source>
        <dbReference type="ARBA" id="ARBA00022839"/>
    </source>
</evidence>
<evidence type="ECO:0000256" key="8">
    <source>
        <dbReference type="SAM" id="MobiDB-lite"/>
    </source>
</evidence>
<dbReference type="Gene3D" id="3.40.50.10710">
    <property type="entry name" value="Metallo-hydrolase/oxidoreductase"/>
    <property type="match status" value="1"/>
</dbReference>
<dbReference type="PANTHER" id="PTHR43694">
    <property type="entry name" value="RIBONUCLEASE J"/>
    <property type="match status" value="1"/>
</dbReference>
<dbReference type="SMART" id="SM00849">
    <property type="entry name" value="Lactamase_B"/>
    <property type="match status" value="1"/>
</dbReference>
<evidence type="ECO:0000256" key="7">
    <source>
        <dbReference type="ARBA" id="ARBA00022884"/>
    </source>
</evidence>
<keyword evidence="2" id="KW-0540">Nuclease</keyword>
<keyword evidence="6" id="KW-0269">Exonuclease</keyword>
<dbReference type="SUPFAM" id="SSF56281">
    <property type="entry name" value="Metallo-hydrolase/oxidoreductase"/>
    <property type="match status" value="1"/>
</dbReference>